<proteinExistence type="predicted"/>
<dbReference type="InterPro" id="IPR054189">
    <property type="entry name" value="DUF6894"/>
</dbReference>
<gene>
    <name evidence="2" type="ORF">L284_12625</name>
</gene>
<keyword evidence="3" id="KW-1185">Reference proteome</keyword>
<evidence type="ECO:0000259" key="1">
    <source>
        <dbReference type="Pfam" id="PF21834"/>
    </source>
</evidence>
<dbReference type="Proteomes" id="UP000015527">
    <property type="component" value="Unassembled WGS sequence"/>
</dbReference>
<evidence type="ECO:0000313" key="2">
    <source>
        <dbReference type="EMBL" id="EQB14791.1"/>
    </source>
</evidence>
<evidence type="ECO:0000313" key="3">
    <source>
        <dbReference type="Proteomes" id="UP000015527"/>
    </source>
</evidence>
<dbReference type="OrthoDB" id="7575967at2"/>
<comment type="caution">
    <text evidence="2">The sequence shown here is derived from an EMBL/GenBank/DDBJ whole genome shotgun (WGS) entry which is preliminary data.</text>
</comment>
<accession>T0HEL5</accession>
<feature type="domain" description="DUF6894" evidence="1">
    <location>
        <begin position="2"/>
        <end position="68"/>
    </location>
</feature>
<dbReference type="RefSeq" id="WP_021234367.1">
    <property type="nucleotide sequence ID" value="NZ_ATHL01000079.1"/>
</dbReference>
<dbReference type="AlphaFoldDB" id="T0HEL5"/>
<name>T0HEL5_9SPHN</name>
<protein>
    <recommendedName>
        <fullName evidence="1">DUF6894 domain-containing protein</fullName>
    </recommendedName>
</protein>
<sequence>MRYFFKVTNGVREVDLAGTELLDENAARREAVRFAGELLKDEPMLLDHSRLLVSVRNEDGSIEFAITIRLEVKAIRSAEP</sequence>
<dbReference type="PATRIC" id="fig|1096930.3.peg.2522"/>
<dbReference type="Pfam" id="PF21834">
    <property type="entry name" value="DUF6894"/>
    <property type="match status" value="1"/>
</dbReference>
<dbReference type="EMBL" id="ATHL01000079">
    <property type="protein sequence ID" value="EQB14791.1"/>
    <property type="molecule type" value="Genomic_DNA"/>
</dbReference>
<reference evidence="2 3" key="1">
    <citation type="journal article" date="2013" name="Genome Announc.">
        <title>Genome Sequence of Novosphingobium lindaniclasticum LE124T, Isolated from a Hexachlorocyclohexane Dumpsite.</title>
        <authorList>
            <person name="Saxena A."/>
            <person name="Nayyar N."/>
            <person name="Sangwan N."/>
            <person name="Kumari R."/>
            <person name="Khurana J.P."/>
            <person name="Lal R."/>
        </authorList>
    </citation>
    <scope>NUCLEOTIDE SEQUENCE [LARGE SCALE GENOMIC DNA]</scope>
    <source>
        <strain evidence="2 3">LE124</strain>
    </source>
</reference>
<organism evidence="2 3">
    <name type="scientific">Novosphingobium lindaniclasticum LE124</name>
    <dbReference type="NCBI Taxonomy" id="1096930"/>
    <lineage>
        <taxon>Bacteria</taxon>
        <taxon>Pseudomonadati</taxon>
        <taxon>Pseudomonadota</taxon>
        <taxon>Alphaproteobacteria</taxon>
        <taxon>Sphingomonadales</taxon>
        <taxon>Sphingomonadaceae</taxon>
        <taxon>Novosphingobium</taxon>
    </lineage>
</organism>